<gene>
    <name evidence="2" type="ORF">CHR90_16270</name>
</gene>
<accession>A0A255XKI9</accession>
<sequence>MKQGFIAVILAGFMVTPALAQPTVKLTTLDWCPYTCVTAPDGGFSTVIVKEAFKAAGYTAEVEFLPWQRAVLTAKDSKDVAGYYPEYPGEVEGFTLSPAIGAGPLGLILRKGAPVPAPTVEGLKALKLGTVTGYINSSQVAAAIAAGLKPESVSDDVTNIRKLAAGRIDAAEIDQFVFGHLLKTDPKLADVKTDVVFALPLEEKSLHVAFNTTDYGKKLAAIFAEGLAKVDTKGLQQKYFAAAR</sequence>
<feature type="chain" id="PRO_5012174563" evidence="1">
    <location>
        <begin position="21"/>
        <end position="244"/>
    </location>
</feature>
<dbReference type="OrthoDB" id="5296159at2"/>
<feature type="signal peptide" evidence="1">
    <location>
        <begin position="1"/>
        <end position="20"/>
    </location>
</feature>
<dbReference type="AlphaFoldDB" id="A0A255XKI9"/>
<dbReference type="RefSeq" id="WP_094410157.1">
    <property type="nucleotide sequence ID" value="NZ_BMJZ01000005.1"/>
</dbReference>
<keyword evidence="3" id="KW-1185">Reference proteome</keyword>
<reference evidence="2 3" key="1">
    <citation type="submission" date="2017-07" db="EMBL/GenBank/DDBJ databases">
        <title>Elstera cyanobacteriorum sp. nov., a novel bacterium isolated from cyanobacterial aggregates in a eutrophic lake.</title>
        <authorList>
            <person name="Cai H."/>
        </authorList>
    </citation>
    <scope>NUCLEOTIDE SEQUENCE [LARGE SCALE GENOMIC DNA]</scope>
    <source>
        <strain evidence="2 3">TH019</strain>
    </source>
</reference>
<protein>
    <submittedName>
        <fullName evidence="2">ABC transporter</fullName>
    </submittedName>
</protein>
<name>A0A255XKI9_9PROT</name>
<evidence type="ECO:0000313" key="3">
    <source>
        <dbReference type="Proteomes" id="UP000216361"/>
    </source>
</evidence>
<organism evidence="2 3">
    <name type="scientific">Elstera cyanobacteriorum</name>
    <dbReference type="NCBI Taxonomy" id="2022747"/>
    <lineage>
        <taxon>Bacteria</taxon>
        <taxon>Pseudomonadati</taxon>
        <taxon>Pseudomonadota</taxon>
        <taxon>Alphaproteobacteria</taxon>
        <taxon>Rhodospirillales</taxon>
        <taxon>Rhodospirillaceae</taxon>
        <taxon>Elstera</taxon>
    </lineage>
</organism>
<keyword evidence="1" id="KW-0732">Signal</keyword>
<dbReference type="Proteomes" id="UP000216361">
    <property type="component" value="Unassembled WGS sequence"/>
</dbReference>
<proteinExistence type="predicted"/>
<dbReference type="EMBL" id="NOXS01000034">
    <property type="protein sequence ID" value="OYQ17499.1"/>
    <property type="molecule type" value="Genomic_DNA"/>
</dbReference>
<comment type="caution">
    <text evidence="2">The sequence shown here is derived from an EMBL/GenBank/DDBJ whole genome shotgun (WGS) entry which is preliminary data.</text>
</comment>
<dbReference type="Gene3D" id="3.40.190.10">
    <property type="entry name" value="Periplasmic binding protein-like II"/>
    <property type="match status" value="2"/>
</dbReference>
<dbReference type="SUPFAM" id="SSF53850">
    <property type="entry name" value="Periplasmic binding protein-like II"/>
    <property type="match status" value="1"/>
</dbReference>
<evidence type="ECO:0000313" key="2">
    <source>
        <dbReference type="EMBL" id="OYQ17499.1"/>
    </source>
</evidence>
<evidence type="ECO:0000256" key="1">
    <source>
        <dbReference type="SAM" id="SignalP"/>
    </source>
</evidence>